<dbReference type="Proteomes" id="UP000622580">
    <property type="component" value="Unassembled WGS sequence"/>
</dbReference>
<evidence type="ECO:0000259" key="2">
    <source>
        <dbReference type="PROSITE" id="PS50911"/>
    </source>
</evidence>
<protein>
    <submittedName>
        <fullName evidence="3">CHAP domain-containing protein</fullName>
    </submittedName>
</protein>
<keyword evidence="1" id="KW-0732">Signal</keyword>
<dbReference type="AlphaFoldDB" id="A0A941CWY4"/>
<proteinExistence type="predicted"/>
<name>A0A941CWY4_9CAUL</name>
<dbReference type="Gene3D" id="3.90.1720.10">
    <property type="entry name" value="endopeptidase domain like (from Nostoc punctiforme)"/>
    <property type="match status" value="1"/>
</dbReference>
<dbReference type="InterPro" id="IPR038765">
    <property type="entry name" value="Papain-like_cys_pep_sf"/>
</dbReference>
<dbReference type="RefSeq" id="WP_215338029.1">
    <property type="nucleotide sequence ID" value="NZ_JAGSGD010000001.1"/>
</dbReference>
<feature type="signal peptide" evidence="1">
    <location>
        <begin position="1"/>
        <end position="27"/>
    </location>
</feature>
<dbReference type="PROSITE" id="PS50911">
    <property type="entry name" value="CHAP"/>
    <property type="match status" value="1"/>
</dbReference>
<reference evidence="3" key="1">
    <citation type="submission" date="2021-04" db="EMBL/GenBank/DDBJ databases">
        <title>Draft genome assembly of strain Phenylobacterium sp. 20VBR1 using MiniION and Illumina platforms.</title>
        <authorList>
            <person name="Thomas F.A."/>
            <person name="Krishnan K.P."/>
            <person name="Sinha R.K."/>
        </authorList>
    </citation>
    <scope>NUCLEOTIDE SEQUENCE</scope>
    <source>
        <strain evidence="3">20VBR1</strain>
    </source>
</reference>
<sequence>MLKRTRTALGSLAAIAVMTLAPVGAVADTYWQCVPFARLVSGVQIFGDAWTWWKQAAGKYETGFSPKAGAVLCFKPNGKMNLGHVAVVSQVLTDRVIQITHANWSRIGGTRGQVEKDVTVIDVSPAGDWSQVKVWYDPVRDLGSTTYPTYGFIYQDAAAQRVASSGLNAAGNTAIAMAQGAANQMASAVRPGAGPFSMLSQAADSTDKIAALIMAATSQGSSEAK</sequence>
<feature type="chain" id="PRO_5037759390" evidence="1">
    <location>
        <begin position="28"/>
        <end position="225"/>
    </location>
</feature>
<dbReference type="Pfam" id="PF05257">
    <property type="entry name" value="CHAP"/>
    <property type="match status" value="1"/>
</dbReference>
<gene>
    <name evidence="3" type="ORF">JKL49_02195</name>
</gene>
<accession>A0A941CWY4</accession>
<dbReference type="EMBL" id="JAGSGD010000001">
    <property type="protein sequence ID" value="MBR7618186.1"/>
    <property type="molecule type" value="Genomic_DNA"/>
</dbReference>
<organism evidence="3 4">
    <name type="scientific">Phenylobacterium glaciei</name>
    <dbReference type="NCBI Taxonomy" id="2803784"/>
    <lineage>
        <taxon>Bacteria</taxon>
        <taxon>Pseudomonadati</taxon>
        <taxon>Pseudomonadota</taxon>
        <taxon>Alphaproteobacteria</taxon>
        <taxon>Caulobacterales</taxon>
        <taxon>Caulobacteraceae</taxon>
        <taxon>Phenylobacterium</taxon>
    </lineage>
</organism>
<evidence type="ECO:0000313" key="4">
    <source>
        <dbReference type="Proteomes" id="UP000622580"/>
    </source>
</evidence>
<evidence type="ECO:0000256" key="1">
    <source>
        <dbReference type="SAM" id="SignalP"/>
    </source>
</evidence>
<feature type="domain" description="Peptidase C51" evidence="2">
    <location>
        <begin position="8"/>
        <end position="133"/>
    </location>
</feature>
<keyword evidence="4" id="KW-1185">Reference proteome</keyword>
<dbReference type="InterPro" id="IPR007921">
    <property type="entry name" value="CHAP_dom"/>
</dbReference>
<evidence type="ECO:0000313" key="3">
    <source>
        <dbReference type="EMBL" id="MBR7618186.1"/>
    </source>
</evidence>
<dbReference type="SUPFAM" id="SSF54001">
    <property type="entry name" value="Cysteine proteinases"/>
    <property type="match status" value="1"/>
</dbReference>
<comment type="caution">
    <text evidence="3">The sequence shown here is derived from an EMBL/GenBank/DDBJ whole genome shotgun (WGS) entry which is preliminary data.</text>
</comment>